<gene>
    <name evidence="2" type="ORF">BW733_08020</name>
</gene>
<dbReference type="KEGG" id="tfa:BW733_08020"/>
<evidence type="ECO:0000313" key="3">
    <source>
        <dbReference type="Proteomes" id="UP000188235"/>
    </source>
</evidence>
<dbReference type="PANTHER" id="PTHR46615">
    <property type="entry name" value="ARYLSULFATASE K"/>
    <property type="match status" value="1"/>
</dbReference>
<evidence type="ECO:0000259" key="1">
    <source>
        <dbReference type="Pfam" id="PF16347"/>
    </source>
</evidence>
<feature type="domain" description="N-sulphoglucosamine sulphohydrolase C-terminal" evidence="1">
    <location>
        <begin position="29"/>
        <end position="163"/>
    </location>
</feature>
<evidence type="ECO:0000313" key="2">
    <source>
        <dbReference type="EMBL" id="AQP50783.1"/>
    </source>
</evidence>
<dbReference type="InterPro" id="IPR017850">
    <property type="entry name" value="Alkaline_phosphatase_core_sf"/>
</dbReference>
<keyword evidence="3" id="KW-1185">Reference proteome</keyword>
<organism evidence="2 3">
    <name type="scientific">Tessaracoccus flavescens</name>
    <dbReference type="NCBI Taxonomy" id="399497"/>
    <lineage>
        <taxon>Bacteria</taxon>
        <taxon>Bacillati</taxon>
        <taxon>Actinomycetota</taxon>
        <taxon>Actinomycetes</taxon>
        <taxon>Propionibacteriales</taxon>
        <taxon>Propionibacteriaceae</taxon>
        <taxon>Tessaracoccus</taxon>
    </lineage>
</organism>
<reference evidence="2 3" key="1">
    <citation type="journal article" date="2008" name="Int. J. Syst. Evol. Microbiol.">
        <title>Tessaracoccus flavescens sp. nov., isolated from marine sediment.</title>
        <authorList>
            <person name="Lee D.W."/>
            <person name="Lee S.D."/>
        </authorList>
    </citation>
    <scope>NUCLEOTIDE SEQUENCE [LARGE SCALE GENOMIC DNA]</scope>
    <source>
        <strain evidence="2 3">SST-39T</strain>
    </source>
</reference>
<dbReference type="STRING" id="399497.BW733_08020"/>
<proteinExistence type="predicted"/>
<dbReference type="SUPFAM" id="SSF53649">
    <property type="entry name" value="Alkaline phosphatase-like"/>
    <property type="match status" value="1"/>
</dbReference>
<protein>
    <recommendedName>
        <fullName evidence="1">N-sulphoglucosamine sulphohydrolase C-terminal domain-containing protein</fullName>
    </recommendedName>
</protein>
<accession>A0A1Q2CXH2</accession>
<sequence length="204" mass="22949">MEVLSDLGLRENTAVLFVSDHGDMMGDPHFYRRTVGYEGSARVPFLVRLPGGRAVRPRVDEVVELRDIMPTVLDIAGVPIPAGVDGVSVLPLMQDAEVTWRSEIHGEHVAEVLSNQSMHWVTDGRRKFIWFSGSGMEQFFDLDGDPTESRNLIHQPDRFEEVAGWRNRLVAHLDGWEEGFVSDGRLVADRPVQTEMSWVRALLG</sequence>
<dbReference type="InterPro" id="IPR051849">
    <property type="entry name" value="GAG-degrading_sulfatase"/>
</dbReference>
<dbReference type="GO" id="GO:0015024">
    <property type="term" value="F:glucuronate-2-sulfatase activity"/>
    <property type="evidence" value="ECO:0007669"/>
    <property type="project" value="TreeGrafter"/>
</dbReference>
<dbReference type="Pfam" id="PF16347">
    <property type="entry name" value="SGSH_C"/>
    <property type="match status" value="1"/>
</dbReference>
<dbReference type="EMBL" id="CP019607">
    <property type="protein sequence ID" value="AQP50783.1"/>
    <property type="molecule type" value="Genomic_DNA"/>
</dbReference>
<dbReference type="PANTHER" id="PTHR46615:SF1">
    <property type="entry name" value="ARYLSULFATASE K"/>
    <property type="match status" value="1"/>
</dbReference>
<name>A0A1Q2CXH2_9ACTN</name>
<dbReference type="AlphaFoldDB" id="A0A1Q2CXH2"/>
<dbReference type="RefSeq" id="WP_077349456.1">
    <property type="nucleotide sequence ID" value="NZ_CP019607.1"/>
</dbReference>
<dbReference type="GO" id="GO:0004065">
    <property type="term" value="F:arylsulfatase activity"/>
    <property type="evidence" value="ECO:0007669"/>
    <property type="project" value="TreeGrafter"/>
</dbReference>
<dbReference type="Gene3D" id="3.40.720.10">
    <property type="entry name" value="Alkaline Phosphatase, subunit A"/>
    <property type="match status" value="1"/>
</dbReference>
<dbReference type="InterPro" id="IPR032506">
    <property type="entry name" value="SGSH_C"/>
</dbReference>
<dbReference type="Proteomes" id="UP000188235">
    <property type="component" value="Chromosome"/>
</dbReference>
<dbReference type="OrthoDB" id="9777306at2"/>